<comment type="pathway">
    <text evidence="1">Cofactor biosynthesis; adenosylcobalamin biosynthesis.</text>
</comment>
<keyword evidence="2" id="KW-0169">Cobalamin biosynthesis</keyword>
<dbReference type="EMBL" id="PYYB01000001">
    <property type="protein sequence ID" value="PTL59414.1"/>
    <property type="molecule type" value="Genomic_DNA"/>
</dbReference>
<dbReference type="InterPro" id="IPR029063">
    <property type="entry name" value="SAM-dependent_MTases_sf"/>
</dbReference>
<dbReference type="InterPro" id="IPR050714">
    <property type="entry name" value="Cobalamin_biosynth_MTase"/>
</dbReference>
<dbReference type="InterPro" id="IPR014008">
    <property type="entry name" value="Cbl_synth_MTase_CbiT"/>
</dbReference>
<dbReference type="PANTHER" id="PTHR43182">
    <property type="entry name" value="COBALT-PRECORRIN-6B C(15)-METHYLTRANSFERASE (DECARBOXYLATING)"/>
    <property type="match status" value="1"/>
</dbReference>
<evidence type="ECO:0000256" key="2">
    <source>
        <dbReference type="ARBA" id="ARBA00022573"/>
    </source>
</evidence>
<name>A0A2T4UJJ1_9ACTN</name>
<dbReference type="InterPro" id="IPR014776">
    <property type="entry name" value="4pyrrole_Mease_sub2"/>
</dbReference>
<dbReference type="PANTHER" id="PTHR43182:SF1">
    <property type="entry name" value="COBALT-PRECORRIN-7 C(5)-METHYLTRANSFERASE"/>
    <property type="match status" value="1"/>
</dbReference>
<dbReference type="GO" id="GO:0008276">
    <property type="term" value="F:protein methyltransferase activity"/>
    <property type="evidence" value="ECO:0007669"/>
    <property type="project" value="InterPro"/>
</dbReference>
<accession>A0A2T4UJJ1</accession>
<sequence>MSAPVQVVGIGADGWAGLGPAARTAIADARSLLGSPRQLGLVPAEATAADRHAWPSPLRDAYATTLPALADAGGLAVLASGDPMLHGVGATLADRLGPGRLRVHPHVSAFQLACARLGWAAATVELVSAVARPADVVATQLQPGRRLVAYVTGRDGAARLAAALRERAHGASTLVVAERLGAPDERVTRTTAAAFDGDADPLHLVAVEVRPDHAGVPLLPRTPGLPDEAYAHDGQLTKRDVRAITLAALAPVPHALLWDVGAGSGSVGIEWCRAEPTARTLGFEPDPVRAARARENARTLGVPDRVEIREGRAPDALAQAPAPDAVFVGGAVSVPGVLDAAWSALAPGGRLVANAVTVESEQAVIVARAAHGGRLVRIQLAHADAVGAFTAMRPALPITQWAVRKP</sequence>
<gene>
    <name evidence="7" type="ORF">C7Y72_06990</name>
</gene>
<dbReference type="SUPFAM" id="SSF53790">
    <property type="entry name" value="Tetrapyrrole methylase"/>
    <property type="match status" value="1"/>
</dbReference>
<keyword evidence="3" id="KW-0489">Methyltransferase</keyword>
<organism evidence="7 8">
    <name type="scientific">Paraconexibacter algicola</name>
    <dbReference type="NCBI Taxonomy" id="2133960"/>
    <lineage>
        <taxon>Bacteria</taxon>
        <taxon>Bacillati</taxon>
        <taxon>Actinomycetota</taxon>
        <taxon>Thermoleophilia</taxon>
        <taxon>Solirubrobacterales</taxon>
        <taxon>Paraconexibacteraceae</taxon>
        <taxon>Paraconexibacter</taxon>
    </lineage>
</organism>
<keyword evidence="5" id="KW-0949">S-adenosyl-L-methionine</keyword>
<dbReference type="InterPro" id="IPR035996">
    <property type="entry name" value="4pyrrol_Methylase_sf"/>
</dbReference>
<feature type="domain" description="Tetrapyrrole methylase" evidence="6">
    <location>
        <begin position="7"/>
        <end position="194"/>
    </location>
</feature>
<dbReference type="Gene3D" id="3.40.1010.10">
    <property type="entry name" value="Cobalt-precorrin-4 Transmethylase, Domain 1"/>
    <property type="match status" value="1"/>
</dbReference>
<dbReference type="Pfam" id="PF00590">
    <property type="entry name" value="TP_methylase"/>
    <property type="match status" value="1"/>
</dbReference>
<keyword evidence="4" id="KW-0808">Transferase</keyword>
<dbReference type="GO" id="GO:0009236">
    <property type="term" value="P:cobalamin biosynthetic process"/>
    <property type="evidence" value="ECO:0007669"/>
    <property type="project" value="UniProtKB-UniPathway"/>
</dbReference>
<evidence type="ECO:0000256" key="5">
    <source>
        <dbReference type="ARBA" id="ARBA00022691"/>
    </source>
</evidence>
<dbReference type="InterPro" id="IPR014777">
    <property type="entry name" value="4pyrrole_Mease_sub1"/>
</dbReference>
<dbReference type="NCBIfam" id="TIGR02467">
    <property type="entry name" value="CbiE"/>
    <property type="match status" value="1"/>
</dbReference>
<comment type="caution">
    <text evidence="7">The sequence shown here is derived from an EMBL/GenBank/DDBJ whole genome shotgun (WGS) entry which is preliminary data.</text>
</comment>
<dbReference type="Proteomes" id="UP000240739">
    <property type="component" value="Unassembled WGS sequence"/>
</dbReference>
<proteinExistence type="predicted"/>
<dbReference type="InterPro" id="IPR000878">
    <property type="entry name" value="4pyrrol_Mease"/>
</dbReference>
<dbReference type="AlphaFoldDB" id="A0A2T4UJJ1"/>
<evidence type="ECO:0000256" key="1">
    <source>
        <dbReference type="ARBA" id="ARBA00004953"/>
    </source>
</evidence>
<dbReference type="RefSeq" id="WP_107568021.1">
    <property type="nucleotide sequence ID" value="NZ_PYYB01000001.1"/>
</dbReference>
<dbReference type="CDD" id="cd11644">
    <property type="entry name" value="Precorrin-6Y-MT"/>
    <property type="match status" value="1"/>
</dbReference>
<evidence type="ECO:0000256" key="3">
    <source>
        <dbReference type="ARBA" id="ARBA00022603"/>
    </source>
</evidence>
<dbReference type="Gene3D" id="3.40.50.150">
    <property type="entry name" value="Vaccinia Virus protein VP39"/>
    <property type="match status" value="1"/>
</dbReference>
<dbReference type="UniPathway" id="UPA00148"/>
<dbReference type="CDD" id="cd02440">
    <property type="entry name" value="AdoMet_MTases"/>
    <property type="match status" value="1"/>
</dbReference>
<dbReference type="PIRSF" id="PIRSF036428">
    <property type="entry name" value="CobL"/>
    <property type="match status" value="1"/>
</dbReference>
<evidence type="ECO:0000313" key="7">
    <source>
        <dbReference type="EMBL" id="PTL59414.1"/>
    </source>
</evidence>
<dbReference type="InterPro" id="IPR006365">
    <property type="entry name" value="Cbl_synth_CobL"/>
</dbReference>
<reference evidence="7 8" key="1">
    <citation type="submission" date="2018-03" db="EMBL/GenBank/DDBJ databases">
        <title>Aquarubrobacter algicola gen. nov., sp. nov., a novel actinobacterium isolated from shallow eutrophic lake during the end of cyanobacterial harmful algal blooms.</title>
        <authorList>
            <person name="Chun S.J."/>
        </authorList>
    </citation>
    <scope>NUCLEOTIDE SEQUENCE [LARGE SCALE GENOMIC DNA]</scope>
    <source>
        <strain evidence="7 8">Seoho-28</strain>
    </source>
</reference>
<keyword evidence="8" id="KW-1185">Reference proteome</keyword>
<protein>
    <submittedName>
        <fullName evidence="7">Cobalamin biosynthesis bifunctional protein CbiET</fullName>
    </submittedName>
</protein>
<dbReference type="OrthoDB" id="9787825at2"/>
<dbReference type="InterPro" id="IPR012818">
    <property type="entry name" value="CbiE"/>
</dbReference>
<dbReference type="NCBIfam" id="TIGR02469">
    <property type="entry name" value="CbiT"/>
    <property type="match status" value="1"/>
</dbReference>
<dbReference type="SUPFAM" id="SSF53335">
    <property type="entry name" value="S-adenosyl-L-methionine-dependent methyltransferases"/>
    <property type="match status" value="1"/>
</dbReference>
<dbReference type="GO" id="GO:0032259">
    <property type="term" value="P:methylation"/>
    <property type="evidence" value="ECO:0007669"/>
    <property type="project" value="UniProtKB-KW"/>
</dbReference>
<evidence type="ECO:0000259" key="6">
    <source>
        <dbReference type="Pfam" id="PF00590"/>
    </source>
</evidence>
<evidence type="ECO:0000256" key="4">
    <source>
        <dbReference type="ARBA" id="ARBA00022679"/>
    </source>
</evidence>
<evidence type="ECO:0000313" key="8">
    <source>
        <dbReference type="Proteomes" id="UP000240739"/>
    </source>
</evidence>
<dbReference type="Gene3D" id="3.30.950.10">
    <property type="entry name" value="Methyltransferase, Cobalt-precorrin-4 Transmethylase, Domain 2"/>
    <property type="match status" value="1"/>
</dbReference>